<feature type="transmembrane region" description="Helical" evidence="1">
    <location>
        <begin position="50"/>
        <end position="76"/>
    </location>
</feature>
<keyword evidence="1" id="KW-0472">Membrane</keyword>
<keyword evidence="1" id="KW-0812">Transmembrane</keyword>
<feature type="transmembrane region" description="Helical" evidence="1">
    <location>
        <begin position="119"/>
        <end position="143"/>
    </location>
</feature>
<proteinExistence type="predicted"/>
<feature type="transmembrane region" description="Helical" evidence="1">
    <location>
        <begin position="7"/>
        <end position="30"/>
    </location>
</feature>
<evidence type="ECO:0000313" key="3">
    <source>
        <dbReference type="Proteomes" id="UP001252875"/>
    </source>
</evidence>
<dbReference type="Pfam" id="PF06197">
    <property type="entry name" value="DUF998"/>
    <property type="match status" value="1"/>
</dbReference>
<keyword evidence="3" id="KW-1185">Reference proteome</keyword>
<feature type="transmembrane region" description="Helical" evidence="1">
    <location>
        <begin position="83"/>
        <end position="107"/>
    </location>
</feature>
<evidence type="ECO:0000256" key="1">
    <source>
        <dbReference type="SAM" id="Phobius"/>
    </source>
</evidence>
<comment type="caution">
    <text evidence="2">The sequence shown here is derived from an EMBL/GenBank/DDBJ whole genome shotgun (WGS) entry which is preliminary data.</text>
</comment>
<dbReference type="InterPro" id="IPR009339">
    <property type="entry name" value="DUF998"/>
</dbReference>
<reference evidence="2 3" key="1">
    <citation type="submission" date="2023-03" db="EMBL/GenBank/DDBJ databases">
        <authorList>
            <person name="Shen W."/>
            <person name="Cai J."/>
        </authorList>
    </citation>
    <scope>NUCLEOTIDE SEQUENCE [LARGE SCALE GENOMIC DNA]</scope>
    <source>
        <strain evidence="2 3">D6-4</strain>
    </source>
</reference>
<dbReference type="RefSeq" id="WP_311823070.1">
    <property type="nucleotide sequence ID" value="NZ_JARPYF010000008.1"/>
</dbReference>
<feature type="transmembrane region" description="Helical" evidence="1">
    <location>
        <begin position="186"/>
        <end position="205"/>
    </location>
</feature>
<dbReference type="Proteomes" id="UP001252875">
    <property type="component" value="Unassembled WGS sequence"/>
</dbReference>
<sequence>MSFLKKYGFHFLLLGVISDFLTPYVLGLFYPELNQMTAVMSLFGEVGSPVRGAFLIWSVVAGCFYMLSLPAIYATFKETSKPLAGIVAAAIGSYGIGDCIFTGLFSVDSAEAQWNFSTWVHNIGSGIGYAGFLLFPLSLSLIYRKQKDLQTSRRYFVLLLLSLAIAAIYGLARIPQLSQFTLFQQLGFWQRLSFVFNYLPMVLFAHEQLQRVRKQISH</sequence>
<gene>
    <name evidence="2" type="ORF">P7D85_13750</name>
</gene>
<keyword evidence="1" id="KW-1133">Transmembrane helix</keyword>
<accession>A0ABU3F139</accession>
<organism evidence="2 3">
    <name type="scientific">Enterococcus hulanensis</name>
    <dbReference type="NCBI Taxonomy" id="2559929"/>
    <lineage>
        <taxon>Bacteria</taxon>
        <taxon>Bacillati</taxon>
        <taxon>Bacillota</taxon>
        <taxon>Bacilli</taxon>
        <taxon>Lactobacillales</taxon>
        <taxon>Enterococcaceae</taxon>
        <taxon>Enterococcus</taxon>
    </lineage>
</organism>
<name>A0ABU3F139_9ENTE</name>
<dbReference type="EMBL" id="JARPYI010000008">
    <property type="protein sequence ID" value="MDT2600845.1"/>
    <property type="molecule type" value="Genomic_DNA"/>
</dbReference>
<protein>
    <submittedName>
        <fullName evidence="2">DUF998 domain-containing protein</fullName>
    </submittedName>
</protein>
<evidence type="ECO:0000313" key="2">
    <source>
        <dbReference type="EMBL" id="MDT2600845.1"/>
    </source>
</evidence>
<feature type="transmembrane region" description="Helical" evidence="1">
    <location>
        <begin position="155"/>
        <end position="174"/>
    </location>
</feature>